<dbReference type="PANTHER" id="PTHR47706">
    <property type="entry name" value="NMRA-LIKE FAMILY PROTEIN"/>
    <property type="match status" value="1"/>
</dbReference>
<evidence type="ECO:0000313" key="6">
    <source>
        <dbReference type="Proteomes" id="UP000015100"/>
    </source>
</evidence>
<dbReference type="Proteomes" id="UP000015100">
    <property type="component" value="Unassembled WGS sequence"/>
</dbReference>
<evidence type="ECO:0000256" key="2">
    <source>
        <dbReference type="ARBA" id="ARBA00022857"/>
    </source>
</evidence>
<dbReference type="OrthoDB" id="10000533at2759"/>
<dbReference type="InterPro" id="IPR051609">
    <property type="entry name" value="NmrA/Isoflavone_reductase-like"/>
</dbReference>
<keyword evidence="3" id="KW-0560">Oxidoreductase</keyword>
<keyword evidence="2" id="KW-0521">NADP</keyword>
<dbReference type="PANTHER" id="PTHR47706:SF4">
    <property type="entry name" value="NMRA-LIKE DOMAIN-CONTAINING PROTEIN"/>
    <property type="match status" value="1"/>
</dbReference>
<dbReference type="SUPFAM" id="SSF51735">
    <property type="entry name" value="NAD(P)-binding Rossmann-fold domains"/>
    <property type="match status" value="1"/>
</dbReference>
<sequence>MVKIAVAGGTGQVAREVIDKLVATGKHDIIVLCRTAPVIDIPSDIRWMSVNYNDKTGLAEVLSGVHTVLSFIQLLSDPNQIAQKNLIDAAIEAGVKRFAPSEYGSKETVHMPWWDGKGKVREYLQEVNQKETVIEYTLIQPGLFLDYLAFPHKTSKYVDPLQTIFDFEHKRTIVVDGHEDSIMTFTTVADLAGIIALAVDYQGKWPTNGGIRGNRLTYSQVIEIGGRVRGHAFNVEKVQIDDLNAGELKTSWGLEAVHRAVSQGDAAELLKSVSIGILLSSLKGAWDVSEDFNKLFPDYQFSSAETFLRNVWVGK</sequence>
<protein>
    <recommendedName>
        <fullName evidence="4">NmrA-like domain-containing protein</fullName>
    </recommendedName>
</protein>
<dbReference type="AlphaFoldDB" id="S8A3U9"/>
<reference evidence="5 6" key="1">
    <citation type="journal article" date="2013" name="PLoS Genet.">
        <title>Genomic mechanisms accounting for the adaptation to parasitism in nematode-trapping fungi.</title>
        <authorList>
            <person name="Meerupati T."/>
            <person name="Andersson K.M."/>
            <person name="Friman E."/>
            <person name="Kumar D."/>
            <person name="Tunlid A."/>
            <person name="Ahren D."/>
        </authorList>
    </citation>
    <scope>NUCLEOTIDE SEQUENCE [LARGE SCALE GENOMIC DNA]</scope>
    <source>
        <strain evidence="5 6">CBS 200.50</strain>
    </source>
</reference>
<proteinExistence type="inferred from homology"/>
<dbReference type="Gene3D" id="3.90.25.10">
    <property type="entry name" value="UDP-galactose 4-epimerase, domain 1"/>
    <property type="match status" value="1"/>
</dbReference>
<evidence type="ECO:0000259" key="4">
    <source>
        <dbReference type="Pfam" id="PF05368"/>
    </source>
</evidence>
<dbReference type="eggNOG" id="ENOG502RXEE">
    <property type="taxonomic scope" value="Eukaryota"/>
</dbReference>
<dbReference type="EMBL" id="AQGS01001030">
    <property type="protein sequence ID" value="EPS35796.1"/>
    <property type="molecule type" value="Genomic_DNA"/>
</dbReference>
<feature type="domain" description="NmrA-like" evidence="4">
    <location>
        <begin position="3"/>
        <end position="243"/>
    </location>
</feature>
<gene>
    <name evidence="5" type="ORF">H072_10797</name>
</gene>
<dbReference type="HOGENOM" id="CLU_044876_0_2_1"/>
<reference evidence="6" key="2">
    <citation type="submission" date="2013-04" db="EMBL/GenBank/DDBJ databases">
        <title>Genomic mechanisms accounting for the adaptation to parasitism in nematode-trapping fungi.</title>
        <authorList>
            <person name="Ahren D.G."/>
        </authorList>
    </citation>
    <scope>NUCLEOTIDE SEQUENCE [LARGE SCALE GENOMIC DNA]</scope>
    <source>
        <strain evidence="6">CBS 200.50</strain>
    </source>
</reference>
<comment type="caution">
    <text evidence="5">The sequence shown here is derived from an EMBL/GenBank/DDBJ whole genome shotgun (WGS) entry which is preliminary data.</text>
</comment>
<dbReference type="GO" id="GO:0016491">
    <property type="term" value="F:oxidoreductase activity"/>
    <property type="evidence" value="ECO:0007669"/>
    <property type="project" value="UniProtKB-KW"/>
</dbReference>
<comment type="similarity">
    <text evidence="1">Belongs to the NmrA-type oxidoreductase family. Isoflavone reductase subfamily.</text>
</comment>
<dbReference type="Gene3D" id="3.40.50.720">
    <property type="entry name" value="NAD(P)-binding Rossmann-like Domain"/>
    <property type="match status" value="1"/>
</dbReference>
<organism evidence="5 6">
    <name type="scientific">Dactylellina haptotyla (strain CBS 200.50)</name>
    <name type="common">Nematode-trapping fungus</name>
    <name type="synonym">Monacrosporium haptotylum</name>
    <dbReference type="NCBI Taxonomy" id="1284197"/>
    <lineage>
        <taxon>Eukaryota</taxon>
        <taxon>Fungi</taxon>
        <taxon>Dikarya</taxon>
        <taxon>Ascomycota</taxon>
        <taxon>Pezizomycotina</taxon>
        <taxon>Orbiliomycetes</taxon>
        <taxon>Orbiliales</taxon>
        <taxon>Orbiliaceae</taxon>
        <taxon>Dactylellina</taxon>
    </lineage>
</organism>
<dbReference type="InterPro" id="IPR036291">
    <property type="entry name" value="NAD(P)-bd_dom_sf"/>
</dbReference>
<evidence type="ECO:0000256" key="1">
    <source>
        <dbReference type="ARBA" id="ARBA00005725"/>
    </source>
</evidence>
<name>S8A3U9_DACHA</name>
<dbReference type="Pfam" id="PF05368">
    <property type="entry name" value="NmrA"/>
    <property type="match status" value="1"/>
</dbReference>
<dbReference type="InterPro" id="IPR008030">
    <property type="entry name" value="NmrA-like"/>
</dbReference>
<dbReference type="OMA" id="GIDTCIS"/>
<evidence type="ECO:0000313" key="5">
    <source>
        <dbReference type="EMBL" id="EPS35796.1"/>
    </source>
</evidence>
<keyword evidence="6" id="KW-1185">Reference proteome</keyword>
<evidence type="ECO:0000256" key="3">
    <source>
        <dbReference type="ARBA" id="ARBA00023002"/>
    </source>
</evidence>
<accession>S8A3U9</accession>